<dbReference type="InterPro" id="IPR036249">
    <property type="entry name" value="Thioredoxin-like_sf"/>
</dbReference>
<dbReference type="AlphaFoldDB" id="A0A9E6Y0W5"/>
<feature type="domain" description="Thioredoxin" evidence="1">
    <location>
        <begin position="4"/>
        <end position="149"/>
    </location>
</feature>
<dbReference type="RefSeq" id="WP_259311773.1">
    <property type="nucleotide sequence ID" value="NZ_CP087164.1"/>
</dbReference>
<accession>A0A9E6Y0W5</accession>
<dbReference type="Proteomes" id="UP001162834">
    <property type="component" value="Chromosome"/>
</dbReference>
<name>A0A9E6Y0W5_9ACTN</name>
<dbReference type="EMBL" id="CP087164">
    <property type="protein sequence ID" value="UGS37728.1"/>
    <property type="molecule type" value="Genomic_DNA"/>
</dbReference>
<reference evidence="2" key="1">
    <citation type="journal article" date="2022" name="Int. J. Syst. Evol. Microbiol.">
        <title>Pseudomonas aegrilactucae sp. nov. and Pseudomonas morbosilactucae sp. nov., pathogens causing bacterial rot of lettuce in Japan.</title>
        <authorList>
            <person name="Sawada H."/>
            <person name="Fujikawa T."/>
            <person name="Satou M."/>
        </authorList>
    </citation>
    <scope>NUCLEOTIDE SEQUENCE</scope>
    <source>
        <strain evidence="2">0166_1</strain>
    </source>
</reference>
<keyword evidence="3" id="KW-1185">Reference proteome</keyword>
<evidence type="ECO:0000313" key="2">
    <source>
        <dbReference type="EMBL" id="UGS37728.1"/>
    </source>
</evidence>
<dbReference type="KEGG" id="sbae:DSM104329_04149"/>
<dbReference type="PANTHER" id="PTHR46388:SF2">
    <property type="entry name" value="NHL REPEAT-CONTAINING PROTEIN 2"/>
    <property type="match status" value="1"/>
</dbReference>
<dbReference type="PROSITE" id="PS51352">
    <property type="entry name" value="THIOREDOXIN_2"/>
    <property type="match status" value="1"/>
</dbReference>
<evidence type="ECO:0000313" key="3">
    <source>
        <dbReference type="Proteomes" id="UP001162834"/>
    </source>
</evidence>
<gene>
    <name evidence="2" type="primary">resA_2</name>
    <name evidence="2" type="ORF">DSM104329_04149</name>
</gene>
<organism evidence="2 3">
    <name type="scientific">Capillimicrobium parvum</name>
    <dbReference type="NCBI Taxonomy" id="2884022"/>
    <lineage>
        <taxon>Bacteria</taxon>
        <taxon>Bacillati</taxon>
        <taxon>Actinomycetota</taxon>
        <taxon>Thermoleophilia</taxon>
        <taxon>Solirubrobacterales</taxon>
        <taxon>Capillimicrobiaceae</taxon>
        <taxon>Capillimicrobium</taxon>
    </lineage>
</organism>
<dbReference type="Gene3D" id="3.40.30.10">
    <property type="entry name" value="Glutaredoxin"/>
    <property type="match status" value="1"/>
</dbReference>
<evidence type="ECO:0000259" key="1">
    <source>
        <dbReference type="PROSITE" id="PS51352"/>
    </source>
</evidence>
<protein>
    <submittedName>
        <fullName evidence="2">Thiol-disulfide oxidoreductase ResA</fullName>
    </submittedName>
</protein>
<dbReference type="PANTHER" id="PTHR46388">
    <property type="entry name" value="NHL REPEAT-CONTAINING PROTEIN 2"/>
    <property type="match status" value="1"/>
</dbReference>
<sequence length="248" mass="26848">MRPPVADIAAPPFPARLPWVNVATLRMDKQLGRPVLVEFWDFCRVNSLRTLPYLQAWHARYAEAGLRVVSVHCPGFDASRDPEAVRAAVARLGIEHPVLIDTELELWRLYGNEGWPARYLFDQRGMLFDVHMGEGAYAETELAIGELLGLDVEPVGPLHPEDDPQALVVAPTADVAGPYSGPYEAGAVWAVLDGRGTVAVNGRPLAVEHPGAYPLIEHEHHTAGVLDLEVGDGVSCEAVCFTPGPAPG</sequence>
<dbReference type="InterPro" id="IPR013766">
    <property type="entry name" value="Thioredoxin_domain"/>
</dbReference>
<proteinExistence type="predicted"/>
<dbReference type="SUPFAM" id="SSF52833">
    <property type="entry name" value="Thioredoxin-like"/>
    <property type="match status" value="1"/>
</dbReference>